<dbReference type="HOGENOM" id="CLU_034835_0_0_3"/>
<proteinExistence type="predicted"/>
<dbReference type="OrthoDB" id="416237at2"/>
<feature type="transmembrane region" description="Helical" evidence="1">
    <location>
        <begin position="138"/>
        <end position="158"/>
    </location>
</feature>
<sequence length="558" mass="64067">MLNRKLYLHYLGLTGVITLGAILRFWHLDLKPLWLDEIITAIFSLGKSYRDLPLYVVFPLHQLQEIFTFQPGVTCSQIAENLARYSTHPPLFFCGMYSWLGWLNPLGTDWVTKLRSLSVLFGVAAIMAIYGVNSIAFYPASGIIAALFMALSPFAVYLSQEARHYTLPMLLIILSLFLLIKIQQDIFTRQHVRFGVWLLWSILNSLGLYIHYFFSIAFSAEIATLSLIIYYGRTTIINLRQICLYLTISTCGVIISYIPWLLVVFSRFRSLDTNWLPSPHHLEPIYHTLINWALMIISLPLENQSIGIAVICGCFMVVFTIWVGIQVFTSLKLLWSESKTHLSTLILLSFTFFVLLQFLIIAYLLGKDITLVPRYSFVYYPGFCALLAASLEKIRTTRFIFLIVGIVSCIFVVNNLTFQKPFLPDLVAKNMNLEPDVPLMLVIKYDSYQDVAAGLSWALALEKLRYHEIQNQSNSFNNDSLAFVYKSADLSSLTHKVGKFSHFHKSQFHLWFVGSGMRKKDYAGKLRIAGQINCDIEPTQHYRSGQFPYQLYRCEKRE</sequence>
<accession>D7DWK6</accession>
<organism evidence="2 3">
    <name type="scientific">Nostoc azollae (strain 0708)</name>
    <name type="common">Anabaena azollae (strain 0708)</name>
    <dbReference type="NCBI Taxonomy" id="551115"/>
    <lineage>
        <taxon>Bacteria</taxon>
        <taxon>Bacillati</taxon>
        <taxon>Cyanobacteriota</taxon>
        <taxon>Cyanophyceae</taxon>
        <taxon>Nostocales</taxon>
        <taxon>Nostocaceae</taxon>
        <taxon>Trichormus</taxon>
    </lineage>
</organism>
<feature type="transmembrane region" description="Helical" evidence="1">
    <location>
        <begin position="114"/>
        <end position="132"/>
    </location>
</feature>
<feature type="transmembrane region" description="Helical" evidence="1">
    <location>
        <begin position="243"/>
        <end position="265"/>
    </location>
</feature>
<feature type="transmembrane region" description="Helical" evidence="1">
    <location>
        <begin position="285"/>
        <end position="301"/>
    </location>
</feature>
<dbReference type="KEGG" id="naz:Aazo_4315"/>
<evidence type="ECO:0000313" key="2">
    <source>
        <dbReference type="EMBL" id="ADI65669.1"/>
    </source>
</evidence>
<feature type="transmembrane region" description="Helical" evidence="1">
    <location>
        <begin position="308"/>
        <end position="325"/>
    </location>
</feature>
<dbReference type="EMBL" id="CP002059">
    <property type="protein sequence ID" value="ADI65669.1"/>
    <property type="molecule type" value="Genomic_DNA"/>
</dbReference>
<keyword evidence="1" id="KW-0472">Membrane</keyword>
<protein>
    <submittedName>
        <fullName evidence="2">Membrane protein-like protein</fullName>
    </submittedName>
</protein>
<dbReference type="eggNOG" id="COG5305">
    <property type="taxonomic scope" value="Bacteria"/>
</dbReference>
<dbReference type="STRING" id="551115.Aazo_4315"/>
<evidence type="ECO:0000256" key="1">
    <source>
        <dbReference type="SAM" id="Phobius"/>
    </source>
</evidence>
<feature type="transmembrane region" description="Helical" evidence="1">
    <location>
        <begin position="400"/>
        <end position="418"/>
    </location>
</feature>
<feature type="transmembrane region" description="Helical" evidence="1">
    <location>
        <begin position="345"/>
        <end position="365"/>
    </location>
</feature>
<keyword evidence="3" id="KW-1185">Reference proteome</keyword>
<dbReference type="Proteomes" id="UP000001511">
    <property type="component" value="Chromosome"/>
</dbReference>
<keyword evidence="1" id="KW-0812">Transmembrane</keyword>
<keyword evidence="1" id="KW-1133">Transmembrane helix</keyword>
<evidence type="ECO:0000313" key="3">
    <source>
        <dbReference type="Proteomes" id="UP000001511"/>
    </source>
</evidence>
<feature type="transmembrane region" description="Helical" evidence="1">
    <location>
        <begin position="209"/>
        <end position="231"/>
    </location>
</feature>
<reference evidence="2 3" key="1">
    <citation type="journal article" date="2010" name="PLoS ONE">
        <title>Genome erosion in a nitrogen-fixing vertically transmitted endosymbiotic multicellular cyanobacterium.</title>
        <authorList>
            <person name="Ran L."/>
            <person name="Larsson J."/>
            <person name="Vigil-Stenman T."/>
            <person name="Nylander J.A."/>
            <person name="Ininbergs K."/>
            <person name="Zheng W.W."/>
            <person name="Lapidus A."/>
            <person name="Lowry S."/>
            <person name="Haselkorn R."/>
            <person name="Bergman B."/>
        </authorList>
    </citation>
    <scope>NUCLEOTIDE SEQUENCE [LARGE SCALE GENOMIC DNA]</scope>
    <source>
        <strain evidence="2 3">0708</strain>
    </source>
</reference>
<feature type="transmembrane region" description="Helical" evidence="1">
    <location>
        <begin position="90"/>
        <end position="107"/>
    </location>
</feature>
<dbReference type="TCDB" id="9.B.142.4.1">
    <property type="family name" value="the integral membrane glycosyltransferase family 39 (gt39) family"/>
</dbReference>
<feature type="transmembrane region" description="Helical" evidence="1">
    <location>
        <begin position="165"/>
        <end position="182"/>
    </location>
</feature>
<name>D7DWK6_NOSA0</name>
<dbReference type="RefSeq" id="WP_013192680.1">
    <property type="nucleotide sequence ID" value="NC_014248.1"/>
</dbReference>
<dbReference type="AlphaFoldDB" id="D7DWK6"/>
<gene>
    <name evidence="2" type="ordered locus">Aazo_4315</name>
</gene>
<feature type="transmembrane region" description="Helical" evidence="1">
    <location>
        <begin position="7"/>
        <end position="26"/>
    </location>
</feature>